<name>A0A8H4APP2_GIGMA</name>
<organism evidence="1 2">
    <name type="scientific">Gigaspora margarita</name>
    <dbReference type="NCBI Taxonomy" id="4874"/>
    <lineage>
        <taxon>Eukaryota</taxon>
        <taxon>Fungi</taxon>
        <taxon>Fungi incertae sedis</taxon>
        <taxon>Mucoromycota</taxon>
        <taxon>Glomeromycotina</taxon>
        <taxon>Glomeromycetes</taxon>
        <taxon>Diversisporales</taxon>
        <taxon>Gigasporaceae</taxon>
        <taxon>Gigaspora</taxon>
    </lineage>
</organism>
<sequence>MEESKFIEFSNNILSNLKRKKHIVKKKLENSVIPPHMKSCLPIETGQLSLNENENGNLENQNWESWATFIQDAKRFSLHKCCAENFNVILCGAGVLCTLTVNQEVTLDNMKQIINSNYLTNKSSQLFYGLFYQFGEVELISFSEVRKLEEKSKKYHKADGISSTKDPYIELLFLETTGHHGLIDHSRAG</sequence>
<dbReference type="OrthoDB" id="2290007at2759"/>
<comment type="caution">
    <text evidence="1">The sequence shown here is derived from an EMBL/GenBank/DDBJ whole genome shotgun (WGS) entry which is preliminary data.</text>
</comment>
<keyword evidence="2" id="KW-1185">Reference proteome</keyword>
<dbReference type="Proteomes" id="UP000439903">
    <property type="component" value="Unassembled WGS sequence"/>
</dbReference>
<accession>A0A8H4APP2</accession>
<reference evidence="1 2" key="1">
    <citation type="journal article" date="2019" name="Environ. Microbiol.">
        <title>At the nexus of three kingdoms: the genome of the mycorrhizal fungus Gigaspora margarita provides insights into plant, endobacterial and fungal interactions.</title>
        <authorList>
            <person name="Venice F."/>
            <person name="Ghignone S."/>
            <person name="Salvioli di Fossalunga A."/>
            <person name="Amselem J."/>
            <person name="Novero M."/>
            <person name="Xianan X."/>
            <person name="Sedzielewska Toro K."/>
            <person name="Morin E."/>
            <person name="Lipzen A."/>
            <person name="Grigoriev I.V."/>
            <person name="Henrissat B."/>
            <person name="Martin F.M."/>
            <person name="Bonfante P."/>
        </authorList>
    </citation>
    <scope>NUCLEOTIDE SEQUENCE [LARGE SCALE GENOMIC DNA]</scope>
    <source>
        <strain evidence="1 2">BEG34</strain>
    </source>
</reference>
<protein>
    <submittedName>
        <fullName evidence="1">Uncharacterized protein</fullName>
    </submittedName>
</protein>
<dbReference type="EMBL" id="WTPW01000345">
    <property type="protein sequence ID" value="KAF0520775.1"/>
    <property type="molecule type" value="Genomic_DNA"/>
</dbReference>
<evidence type="ECO:0000313" key="2">
    <source>
        <dbReference type="Proteomes" id="UP000439903"/>
    </source>
</evidence>
<proteinExistence type="predicted"/>
<evidence type="ECO:0000313" key="1">
    <source>
        <dbReference type="EMBL" id="KAF0520775.1"/>
    </source>
</evidence>
<gene>
    <name evidence="1" type="ORF">F8M41_016111</name>
</gene>
<dbReference type="AlphaFoldDB" id="A0A8H4APP2"/>